<dbReference type="KEGG" id="lpan:LPMP_312420"/>
<dbReference type="Gene3D" id="2.60.60.30">
    <property type="entry name" value="sav2460 like domains"/>
    <property type="match status" value="2"/>
</dbReference>
<dbReference type="CDD" id="cd06974">
    <property type="entry name" value="TerD_like"/>
    <property type="match status" value="1"/>
</dbReference>
<sequence>MSYSDVRQKVFRVPGNIVLSVGLSWDFVGADPVDLDLSAVCFTKEGRFLDVVFFNHLFPEGTNVTALQEHYMVDPALLPYMFLSGDSTVGGEDENQHPGLALAARRCHQQRRRRADPHAATTGGMLGTRDYTNAAANVFNRLYEEEQLADVQRAADEAIGYDKHAGDDELGEGQRPSRRRQRHHRELADEVLTLVMSKIPQEADVIFLSVSSYTGQDFTVLSRAKLIIYNESTNERVGVMDLRLTTENGTANLAAMLIRVPAPQEEGVAGVDGDGSLGSAAAQEWDLRELNVRTFGYSFVDTLPLMMDVLGVPRQSLLDVLQNLPDYSLSKAKAEIAPSRLSDVRFGVGWSSEHDIDAFLVFLDENNNYVDHLYPKNGKLRSIARDAARHSGDALCGSTSAGDEEFIDLLTYRVPDNVGSIVVGAVWMESFGAAKRTCNSIFDVPDLYLRLQNRTVMNPHSMEVDRWLVNREAHDQKITKRLPTTYKDAEHREQPVRAVVLGALMKTGTQSFDSLFPNGRRIDQHFRTHRPPLSEGDDGAVSELEADCEEEVPLFQLVPIHQYVPVDPRDGFARMIPYLQCMVAYAATIERDILTAVHCRGAEDEAARLGIATPYSVLGSSGVSALNTTTGTKDTRLALSSEHNMVGWNPVTSASVRRANRDETATKAARERDAKDKAATTALRNRYGRMWSEMKYYDNRTDLFAIAVQFLEVVEVHPQMPDRFQCHGEVWVFGQTNCIVPAHGRVSALDNKPYRSPILVDREKLVWADAHQGSSSCGYFIVHKYDRLRVMLFETASVGVADLDLLSMNALWNSEGDERLTSLSDRFNPIECSVQLTGGSSVMDTGMLVYRGEVRLRVSRVPLNAAMIALQRQADKLNAQHRHVHELQKRYEERYYNKQYQPCVIM</sequence>
<dbReference type="OrthoDB" id="443958at2759"/>
<dbReference type="PANTHER" id="PTHR32097:SF17">
    <property type="entry name" value="CAMP-BINDING PROTEIN 1-RELATED"/>
    <property type="match status" value="1"/>
</dbReference>
<proteinExistence type="predicted"/>
<evidence type="ECO:0000256" key="1">
    <source>
        <dbReference type="SAM" id="MobiDB-lite"/>
    </source>
</evidence>
<dbReference type="Proteomes" id="UP000063063">
    <property type="component" value="Chromosome 31"/>
</dbReference>
<dbReference type="InterPro" id="IPR051324">
    <property type="entry name" value="Stress/Tellurium_Resist"/>
</dbReference>
<organism evidence="2 3">
    <name type="scientific">Leishmania panamensis</name>
    <dbReference type="NCBI Taxonomy" id="5679"/>
    <lineage>
        <taxon>Eukaryota</taxon>
        <taxon>Discoba</taxon>
        <taxon>Euglenozoa</taxon>
        <taxon>Kinetoplastea</taxon>
        <taxon>Metakinetoplastina</taxon>
        <taxon>Trypanosomatida</taxon>
        <taxon>Trypanosomatidae</taxon>
        <taxon>Leishmaniinae</taxon>
        <taxon>Leishmania</taxon>
        <taxon>Leishmania guyanensis species complex</taxon>
    </lineage>
</organism>
<reference evidence="2 3" key="1">
    <citation type="journal article" date="2015" name="Sci. Rep.">
        <title>The genome of Leishmania panamensis: insights into genomics of the L. (Viannia) subgenus.</title>
        <authorList>
            <person name="Llanes A."/>
            <person name="Restrepo C.M."/>
            <person name="Vecchio G.D."/>
            <person name="Anguizola F.J."/>
            <person name="Lleonart R."/>
        </authorList>
    </citation>
    <scope>NUCLEOTIDE SEQUENCE [LARGE SCALE GENOMIC DNA]</scope>
    <source>
        <strain evidence="2 3">MHOM/PA/94/PSC-1</strain>
    </source>
</reference>
<dbReference type="InterPro" id="IPR003325">
    <property type="entry name" value="TerD"/>
</dbReference>
<keyword evidence="3" id="KW-1185">Reference proteome</keyword>
<feature type="region of interest" description="Disordered" evidence="1">
    <location>
        <begin position="163"/>
        <end position="184"/>
    </location>
</feature>
<dbReference type="VEuPathDB" id="TriTrypDB:LPMP_312420"/>
<dbReference type="EMBL" id="CP009400">
    <property type="protein sequence ID" value="AIO00830.1"/>
    <property type="molecule type" value="Genomic_DNA"/>
</dbReference>
<name>A0A088RZV4_LEIPA</name>
<dbReference type="GeneID" id="22577668"/>
<evidence type="ECO:0000313" key="2">
    <source>
        <dbReference type="EMBL" id="AIO00830.1"/>
    </source>
</evidence>
<evidence type="ECO:0000313" key="3">
    <source>
        <dbReference type="Proteomes" id="UP000063063"/>
    </source>
</evidence>
<dbReference type="VEuPathDB" id="TriTrypDB:LPAL13_310031600"/>
<gene>
    <name evidence="2" type="ORF">LPMP_312420</name>
</gene>
<dbReference type="RefSeq" id="XP_010701630.1">
    <property type="nucleotide sequence ID" value="XM_010703328.1"/>
</dbReference>
<dbReference type="eggNOG" id="ENOG502RTY0">
    <property type="taxonomic scope" value="Eukaryota"/>
</dbReference>
<accession>A0A088RZV4</accession>
<dbReference type="AlphaFoldDB" id="A0A088RZV4"/>
<evidence type="ECO:0008006" key="4">
    <source>
        <dbReference type="Google" id="ProtNLM"/>
    </source>
</evidence>
<protein>
    <recommendedName>
        <fullName evidence="4">TerD domain-containing protein</fullName>
    </recommendedName>
</protein>
<dbReference type="PANTHER" id="PTHR32097">
    <property type="entry name" value="CAMP-BINDING PROTEIN 1-RELATED"/>
    <property type="match status" value="1"/>
</dbReference>